<organism evidence="6 7">
    <name type="scientific">Podarcis lilfordi</name>
    <name type="common">Lilford's wall lizard</name>
    <dbReference type="NCBI Taxonomy" id="74358"/>
    <lineage>
        <taxon>Eukaryota</taxon>
        <taxon>Metazoa</taxon>
        <taxon>Chordata</taxon>
        <taxon>Craniata</taxon>
        <taxon>Vertebrata</taxon>
        <taxon>Euteleostomi</taxon>
        <taxon>Lepidosauria</taxon>
        <taxon>Squamata</taxon>
        <taxon>Bifurcata</taxon>
        <taxon>Unidentata</taxon>
        <taxon>Episquamata</taxon>
        <taxon>Laterata</taxon>
        <taxon>Lacertibaenia</taxon>
        <taxon>Lacertidae</taxon>
        <taxon>Podarcis</taxon>
    </lineage>
</organism>
<evidence type="ECO:0000256" key="2">
    <source>
        <dbReference type="SAM" id="MobiDB-lite"/>
    </source>
</evidence>
<evidence type="ECO:0000256" key="1">
    <source>
        <dbReference type="PROSITE-ProRule" id="PRU00206"/>
    </source>
</evidence>
<dbReference type="PROSITE" id="PS00652">
    <property type="entry name" value="TNFR_NGFR_1"/>
    <property type="match status" value="1"/>
</dbReference>
<dbReference type="Gene3D" id="2.10.50.10">
    <property type="entry name" value="Tumor Necrosis Factor Receptor, subunit A, domain 2"/>
    <property type="match status" value="1"/>
</dbReference>
<dbReference type="PANTHER" id="PTHR47139">
    <property type="entry name" value="TUMOR NECROSIS FACTOR RECEPTOR SUPERFAMILY MEMBER 9"/>
    <property type="match status" value="1"/>
</dbReference>
<sequence>MGRSAPTPLLLLAFLFWRCLAAAKAGCEKGTYRDAQRQTCSPCTPCQDKYQYERRCSEDADAVCRCAPEYECGDLECGSCVCGIGEEWNGAGCQECPEGKFKAWISGECQNWTQCPANQISIPGTAKTDVVCNTTTEGPTKPTTWPVLTKETEQDSHLVPISIALAVALLLCVLFLVLFCIFFRSWAREKFPAVILKVPLGQLAQEVDDCSYRYPEEEEGGSNETAGLTGQLMEKIP</sequence>
<protein>
    <submittedName>
        <fullName evidence="6">Tumor necrosis factor receptor superfamily member 9</fullName>
    </submittedName>
</protein>
<dbReference type="PROSITE" id="PS50050">
    <property type="entry name" value="TNFR_NGFR_2"/>
    <property type="match status" value="1"/>
</dbReference>
<feature type="repeat" description="TNFR-Cys" evidence="1">
    <location>
        <begin position="26"/>
        <end position="64"/>
    </location>
</feature>
<keyword evidence="1" id="KW-1015">Disulfide bond</keyword>
<dbReference type="SMART" id="SM00208">
    <property type="entry name" value="TNFR"/>
    <property type="match status" value="2"/>
</dbReference>
<evidence type="ECO:0000313" key="7">
    <source>
        <dbReference type="Proteomes" id="UP001178461"/>
    </source>
</evidence>
<dbReference type="InterPro" id="IPR001368">
    <property type="entry name" value="TNFR/NGFR_Cys_rich_reg"/>
</dbReference>
<evidence type="ECO:0000256" key="4">
    <source>
        <dbReference type="SAM" id="SignalP"/>
    </source>
</evidence>
<dbReference type="GO" id="GO:0038023">
    <property type="term" value="F:signaling receptor activity"/>
    <property type="evidence" value="ECO:0007669"/>
    <property type="project" value="TreeGrafter"/>
</dbReference>
<comment type="caution">
    <text evidence="1">Lacks conserved residue(s) required for the propagation of feature annotation.</text>
</comment>
<dbReference type="GO" id="GO:0042127">
    <property type="term" value="P:regulation of cell population proliferation"/>
    <property type="evidence" value="ECO:0007669"/>
    <property type="project" value="TreeGrafter"/>
</dbReference>
<dbReference type="AlphaFoldDB" id="A0AA35KQW8"/>
<feature type="transmembrane region" description="Helical" evidence="3">
    <location>
        <begin position="158"/>
        <end position="183"/>
    </location>
</feature>
<dbReference type="EMBL" id="OX395133">
    <property type="protein sequence ID" value="CAI5782685.1"/>
    <property type="molecule type" value="Genomic_DNA"/>
</dbReference>
<proteinExistence type="predicted"/>
<keyword evidence="3" id="KW-0472">Membrane</keyword>
<feature type="disulfide bond" evidence="1">
    <location>
        <begin position="46"/>
        <end position="64"/>
    </location>
</feature>
<feature type="signal peptide" evidence="4">
    <location>
        <begin position="1"/>
        <end position="21"/>
    </location>
</feature>
<keyword evidence="3" id="KW-1133">Transmembrane helix</keyword>
<keyword evidence="6" id="KW-0675">Receptor</keyword>
<dbReference type="Pfam" id="PF00020">
    <property type="entry name" value="TNFR_c6"/>
    <property type="match status" value="2"/>
</dbReference>
<accession>A0AA35KQW8</accession>
<keyword evidence="7" id="KW-1185">Reference proteome</keyword>
<evidence type="ECO:0000313" key="6">
    <source>
        <dbReference type="EMBL" id="CAI5782685.1"/>
    </source>
</evidence>
<dbReference type="PANTHER" id="PTHR47139:SF1">
    <property type="entry name" value="TUMOR NECROSIS FACTOR RECEPTOR SUPERFAMILY MEMBER 9"/>
    <property type="match status" value="1"/>
</dbReference>
<keyword evidence="3" id="KW-0812">Transmembrane</keyword>
<feature type="chain" id="PRO_5041376058" evidence="4">
    <location>
        <begin position="22"/>
        <end position="237"/>
    </location>
</feature>
<reference evidence="6" key="1">
    <citation type="submission" date="2022-12" db="EMBL/GenBank/DDBJ databases">
        <authorList>
            <person name="Alioto T."/>
            <person name="Alioto T."/>
            <person name="Gomez Garrido J."/>
        </authorList>
    </citation>
    <scope>NUCLEOTIDE SEQUENCE</scope>
</reference>
<keyword evidence="4" id="KW-0732">Signal</keyword>
<dbReference type="Proteomes" id="UP001178461">
    <property type="component" value="Chromosome 8"/>
</dbReference>
<name>A0AA35KQW8_9SAUR</name>
<feature type="domain" description="TNFR-Cys" evidence="5">
    <location>
        <begin position="26"/>
        <end position="64"/>
    </location>
</feature>
<gene>
    <name evidence="6" type="ORF">PODLI_1B040466</name>
</gene>
<feature type="region of interest" description="Disordered" evidence="2">
    <location>
        <begin position="214"/>
        <end position="237"/>
    </location>
</feature>
<evidence type="ECO:0000259" key="5">
    <source>
        <dbReference type="PROSITE" id="PS50050"/>
    </source>
</evidence>
<feature type="disulfide bond" evidence="1">
    <location>
        <begin position="43"/>
        <end position="56"/>
    </location>
</feature>
<evidence type="ECO:0000256" key="3">
    <source>
        <dbReference type="SAM" id="Phobius"/>
    </source>
</evidence>